<keyword evidence="1 3" id="KW-0732">Signal</keyword>
<evidence type="ECO:0000259" key="4">
    <source>
        <dbReference type="PROSITE" id="PS51123"/>
    </source>
</evidence>
<dbReference type="InterPro" id="IPR024370">
    <property type="entry name" value="PBP_domain"/>
</dbReference>
<dbReference type="InterPro" id="IPR006665">
    <property type="entry name" value="OmpA-like"/>
</dbReference>
<dbReference type="RefSeq" id="WP_094060567.1">
    <property type="nucleotide sequence ID" value="NZ_CP022530.1"/>
</dbReference>
<organism evidence="5 6">
    <name type="scientific">Bacterioplanes sanyensis</name>
    <dbReference type="NCBI Taxonomy" id="1249553"/>
    <lineage>
        <taxon>Bacteria</taxon>
        <taxon>Pseudomonadati</taxon>
        <taxon>Pseudomonadota</taxon>
        <taxon>Gammaproteobacteria</taxon>
        <taxon>Oceanospirillales</taxon>
        <taxon>Oceanospirillaceae</taxon>
        <taxon>Bacterioplanes</taxon>
    </lineage>
</organism>
<protein>
    <recommendedName>
        <fullName evidence="4">OmpA-like domain-containing protein</fullName>
    </recommendedName>
</protein>
<accession>A0A222FK27</accession>
<feature type="signal peptide" evidence="3">
    <location>
        <begin position="1"/>
        <end position="21"/>
    </location>
</feature>
<dbReference type="EMBL" id="CP022530">
    <property type="protein sequence ID" value="ASP39387.1"/>
    <property type="molecule type" value="Genomic_DNA"/>
</dbReference>
<dbReference type="GO" id="GO:0016020">
    <property type="term" value="C:membrane"/>
    <property type="evidence" value="ECO:0007669"/>
    <property type="project" value="UniProtKB-UniRule"/>
</dbReference>
<keyword evidence="6" id="KW-1185">Reference proteome</keyword>
<dbReference type="AlphaFoldDB" id="A0A222FK27"/>
<dbReference type="CDD" id="cd13653">
    <property type="entry name" value="PBP2_phosphate_like_1"/>
    <property type="match status" value="1"/>
</dbReference>
<gene>
    <name evidence="5" type="ORF">CHH28_12205</name>
</gene>
<dbReference type="SUPFAM" id="SSF53850">
    <property type="entry name" value="Periplasmic binding protein-like II"/>
    <property type="match status" value="1"/>
</dbReference>
<evidence type="ECO:0000256" key="2">
    <source>
        <dbReference type="PROSITE-ProRule" id="PRU00473"/>
    </source>
</evidence>
<dbReference type="PROSITE" id="PS51123">
    <property type="entry name" value="OMPA_2"/>
    <property type="match status" value="1"/>
</dbReference>
<reference evidence="5 6" key="1">
    <citation type="submission" date="2017-07" db="EMBL/GenBank/DDBJ databases">
        <title>Annotated genome sequence of Bacterioplanes sanyensis isolated from Red Sea.</title>
        <authorList>
            <person name="Rehman Z.U."/>
        </authorList>
    </citation>
    <scope>NUCLEOTIDE SEQUENCE [LARGE SCALE GENOMIC DNA]</scope>
    <source>
        <strain evidence="5 6">NV9</strain>
    </source>
</reference>
<dbReference type="Pfam" id="PF12849">
    <property type="entry name" value="PBP_like_2"/>
    <property type="match status" value="1"/>
</dbReference>
<dbReference type="SUPFAM" id="SSF103088">
    <property type="entry name" value="OmpA-like"/>
    <property type="match status" value="1"/>
</dbReference>
<dbReference type="InterPro" id="IPR036737">
    <property type="entry name" value="OmpA-like_sf"/>
</dbReference>
<keyword evidence="2" id="KW-0472">Membrane</keyword>
<dbReference type="Proteomes" id="UP000202440">
    <property type="component" value="Chromosome"/>
</dbReference>
<dbReference type="OrthoDB" id="9790048at2"/>
<dbReference type="Gene3D" id="3.30.1330.60">
    <property type="entry name" value="OmpA-like domain"/>
    <property type="match status" value="1"/>
</dbReference>
<dbReference type="KEGG" id="bsan:CHH28_12205"/>
<evidence type="ECO:0000256" key="1">
    <source>
        <dbReference type="ARBA" id="ARBA00022729"/>
    </source>
</evidence>
<dbReference type="InterPro" id="IPR050811">
    <property type="entry name" value="Phosphate_ABC_transporter"/>
</dbReference>
<proteinExistence type="predicted"/>
<sequence length="459" mass="49730">MTLARAVLTLILGLLSATAIAGKPAPFEGLPPSGEVDLFAMHGSNTIGAHLGPTLVTAYLQAKGAQSVTTVAAGTENEQWVQGTYQNTLVRVRIEAHGSGTGFAGLKQGAAHIAAASRPVKDKEANLLQAMADMRSPQSEHIVGIDGLAIVVNPANSIAKLSVSQIADIFSGQYQDWSELGGPAGPIRVYARDDKSGTWDSFKSMVLGKQRQLVASAQRFESNDLLSDQVASDPFGIGFVALSAVRNSKLLAVSDGGAKSLLPNKLTVATEDYALSRRLYLYTDDQPENPYVQEFIDFALADDGQQIVAENGFVSQQLQAVVPEFYAELPRDFRDLTAGAKRLTINFRFRQGSAKLDNKALSDIDRLVAYLETMQDPEVILIGFSDQRRTEERSELLSRLRAMAVRRELVKRGGIYPRENVGYGMALPVASGNRDEGKLKNSRVEVWLRDQNTVAASHP</sequence>
<evidence type="ECO:0000256" key="3">
    <source>
        <dbReference type="SAM" id="SignalP"/>
    </source>
</evidence>
<feature type="chain" id="PRO_5012555963" description="OmpA-like domain-containing protein" evidence="3">
    <location>
        <begin position="22"/>
        <end position="459"/>
    </location>
</feature>
<dbReference type="PANTHER" id="PTHR30570:SF1">
    <property type="entry name" value="PHOSPHATE-BINDING PROTEIN PSTS"/>
    <property type="match status" value="1"/>
</dbReference>
<evidence type="ECO:0000313" key="6">
    <source>
        <dbReference type="Proteomes" id="UP000202440"/>
    </source>
</evidence>
<dbReference type="Pfam" id="PF00691">
    <property type="entry name" value="OmpA"/>
    <property type="match status" value="1"/>
</dbReference>
<evidence type="ECO:0000313" key="5">
    <source>
        <dbReference type="EMBL" id="ASP39387.1"/>
    </source>
</evidence>
<feature type="domain" description="OmpA-like" evidence="4">
    <location>
        <begin position="336"/>
        <end position="452"/>
    </location>
</feature>
<dbReference type="CDD" id="cd07185">
    <property type="entry name" value="OmpA_C-like"/>
    <property type="match status" value="1"/>
</dbReference>
<dbReference type="Gene3D" id="3.40.190.10">
    <property type="entry name" value="Periplasmic binding protein-like II"/>
    <property type="match status" value="2"/>
</dbReference>
<dbReference type="PANTHER" id="PTHR30570">
    <property type="entry name" value="PERIPLASMIC PHOSPHATE BINDING COMPONENT OF PHOSPHATE ABC TRANSPORTER"/>
    <property type="match status" value="1"/>
</dbReference>
<name>A0A222FK27_9GAMM</name>